<evidence type="ECO:0000313" key="3">
    <source>
        <dbReference type="Proteomes" id="UP000663801"/>
    </source>
</evidence>
<feature type="domain" description="GP-PDE" evidence="1">
    <location>
        <begin position="1"/>
        <end position="218"/>
    </location>
</feature>
<dbReference type="SUPFAM" id="SSF51695">
    <property type="entry name" value="PLC-like phosphodiesterases"/>
    <property type="match status" value="1"/>
</dbReference>
<dbReference type="InterPro" id="IPR017946">
    <property type="entry name" value="PLC-like_Pdiesterase_TIM-brl"/>
</dbReference>
<reference evidence="2" key="1">
    <citation type="submission" date="2021-01" db="EMBL/GenBank/DDBJ databases">
        <title>KCTC 19127 draft genome.</title>
        <authorList>
            <person name="An D."/>
        </authorList>
    </citation>
    <scope>NUCLEOTIDE SEQUENCE</scope>
    <source>
        <strain evidence="2">KCTC 19127</strain>
    </source>
</reference>
<dbReference type="PANTHER" id="PTHR43805">
    <property type="entry name" value="GLYCEROPHOSPHORYL DIESTER PHOSPHODIESTERASE"/>
    <property type="match status" value="1"/>
</dbReference>
<evidence type="ECO:0000259" key="1">
    <source>
        <dbReference type="PROSITE" id="PS51704"/>
    </source>
</evidence>
<protein>
    <submittedName>
        <fullName evidence="2">Glycerophosphodiester phosphodiesterase</fullName>
    </submittedName>
</protein>
<dbReference type="CDD" id="cd08561">
    <property type="entry name" value="GDPD_cytoplasmic_ScUgpQ2_like"/>
    <property type="match status" value="1"/>
</dbReference>
<dbReference type="EMBL" id="JAERWL010000003">
    <property type="protein sequence ID" value="MBM9475360.1"/>
    <property type="molecule type" value="Genomic_DNA"/>
</dbReference>
<evidence type="ECO:0000313" key="2">
    <source>
        <dbReference type="EMBL" id="MBM9475360.1"/>
    </source>
</evidence>
<organism evidence="2 3">
    <name type="scientific">Nakamurella flavida</name>
    <dbReference type="NCBI Taxonomy" id="363630"/>
    <lineage>
        <taxon>Bacteria</taxon>
        <taxon>Bacillati</taxon>
        <taxon>Actinomycetota</taxon>
        <taxon>Actinomycetes</taxon>
        <taxon>Nakamurellales</taxon>
        <taxon>Nakamurellaceae</taxon>
        <taxon>Nakamurella</taxon>
    </lineage>
</organism>
<sequence length="226" mass="24411">MAAFSRAVDEGFTFLETDVHATADGVLVAFHDPSLDRVTDTSGRIADLTWEQVAAARVGGRDPIPRLVDLLDAFPDARFTVDAKADPAVDPLLDLLRGTTAADRICVGSFSDRRLERLRRAAPAAVVTSLAPRQVLALVTASVTGRAHRAPDRAVAAQVPMRSGLVPVVTGRFVQTAHAAGLEVHVWTVDDPAQMRRLLDLGVDGIMTDRPDLLRDVLRQRGQWPA</sequence>
<accession>A0A938YLZ3</accession>
<dbReference type="GO" id="GO:0006629">
    <property type="term" value="P:lipid metabolic process"/>
    <property type="evidence" value="ECO:0007669"/>
    <property type="project" value="InterPro"/>
</dbReference>
<proteinExistence type="predicted"/>
<dbReference type="PROSITE" id="PS51704">
    <property type="entry name" value="GP_PDE"/>
    <property type="match status" value="1"/>
</dbReference>
<comment type="caution">
    <text evidence="2">The sequence shown here is derived from an EMBL/GenBank/DDBJ whole genome shotgun (WGS) entry which is preliminary data.</text>
</comment>
<name>A0A938YLZ3_9ACTN</name>
<dbReference type="Pfam" id="PF03009">
    <property type="entry name" value="GDPD"/>
    <property type="match status" value="1"/>
</dbReference>
<dbReference type="PANTHER" id="PTHR43805:SF1">
    <property type="entry name" value="GP-PDE DOMAIN-CONTAINING PROTEIN"/>
    <property type="match status" value="1"/>
</dbReference>
<dbReference type="InterPro" id="IPR030395">
    <property type="entry name" value="GP_PDE_dom"/>
</dbReference>
<dbReference type="AlphaFoldDB" id="A0A938YLZ3"/>
<keyword evidence="3" id="KW-1185">Reference proteome</keyword>
<gene>
    <name evidence="2" type="ORF">JL107_02770</name>
</gene>
<dbReference type="GO" id="GO:0008081">
    <property type="term" value="F:phosphoric diester hydrolase activity"/>
    <property type="evidence" value="ECO:0007669"/>
    <property type="project" value="InterPro"/>
</dbReference>
<dbReference type="Gene3D" id="3.20.20.190">
    <property type="entry name" value="Phosphatidylinositol (PI) phosphodiesterase"/>
    <property type="match status" value="1"/>
</dbReference>
<dbReference type="Proteomes" id="UP000663801">
    <property type="component" value="Unassembled WGS sequence"/>
</dbReference>